<organism evidence="1 2">
    <name type="scientific">Paenibacillus paeoniae</name>
    <dbReference type="NCBI Taxonomy" id="2292705"/>
    <lineage>
        <taxon>Bacteria</taxon>
        <taxon>Bacillati</taxon>
        <taxon>Bacillota</taxon>
        <taxon>Bacilli</taxon>
        <taxon>Bacillales</taxon>
        <taxon>Paenibacillaceae</taxon>
        <taxon>Paenibacillus</taxon>
    </lineage>
</organism>
<dbReference type="Proteomes" id="UP000261905">
    <property type="component" value="Unassembled WGS sequence"/>
</dbReference>
<keyword evidence="1" id="KW-0479">Metal-binding</keyword>
<evidence type="ECO:0000313" key="1">
    <source>
        <dbReference type="EMBL" id="REK69323.1"/>
    </source>
</evidence>
<keyword evidence="2" id="KW-1185">Reference proteome</keyword>
<evidence type="ECO:0000313" key="2">
    <source>
        <dbReference type="Proteomes" id="UP000261905"/>
    </source>
</evidence>
<dbReference type="RefSeq" id="WP_116049863.1">
    <property type="nucleotide sequence ID" value="NZ_QUBQ01000008.1"/>
</dbReference>
<proteinExistence type="predicted"/>
<name>A0A371P072_9BACL</name>
<dbReference type="AlphaFoldDB" id="A0A371P072"/>
<dbReference type="GO" id="GO:0008270">
    <property type="term" value="F:zinc ion binding"/>
    <property type="evidence" value="ECO:0007669"/>
    <property type="project" value="UniProtKB-KW"/>
</dbReference>
<accession>A0A371P072</accession>
<sequence length="102" mass="10872">MERASAVRCISKLLDTQCSGCQKRDELIKQYGSTFSRIDGYCNKNCPIGQDLQSLGGLLRRDYTAKTHLRSRSESQASGCSNSVGSSVAIVGNVAPQVSGVG</sequence>
<dbReference type="OrthoDB" id="2624150at2"/>
<dbReference type="EMBL" id="QUBQ01000008">
    <property type="protein sequence ID" value="REK69323.1"/>
    <property type="molecule type" value="Genomic_DNA"/>
</dbReference>
<reference evidence="1 2" key="1">
    <citation type="submission" date="2018-08" db="EMBL/GenBank/DDBJ databases">
        <title>Paenibacillus sp. M4BSY-1, whole genome shotgun sequence.</title>
        <authorList>
            <person name="Tuo L."/>
        </authorList>
    </citation>
    <scope>NUCLEOTIDE SEQUENCE [LARGE SCALE GENOMIC DNA]</scope>
    <source>
        <strain evidence="1 2">M4BSY-1</strain>
    </source>
</reference>
<keyword evidence="1" id="KW-0862">Zinc</keyword>
<dbReference type="Pfam" id="PF10782">
    <property type="entry name" value="zf-C2HCIx2C"/>
    <property type="match status" value="1"/>
</dbReference>
<comment type="caution">
    <text evidence="1">The sequence shown here is derived from an EMBL/GenBank/DDBJ whole genome shotgun (WGS) entry which is preliminary data.</text>
</comment>
<gene>
    <name evidence="1" type="ORF">DX130_24490</name>
</gene>
<dbReference type="InterPro" id="IPR019718">
    <property type="entry name" value="DUF2602"/>
</dbReference>
<protein>
    <submittedName>
        <fullName evidence="1">Zinc-finger domain-containing protein</fullName>
    </submittedName>
</protein>
<keyword evidence="1" id="KW-0863">Zinc-finger</keyword>